<keyword evidence="2" id="KW-1185">Reference proteome</keyword>
<dbReference type="Proteomes" id="UP000789405">
    <property type="component" value="Unassembled WGS sequence"/>
</dbReference>
<name>A0A9N9H3G1_9GLOM</name>
<comment type="caution">
    <text evidence="1">The sequence shown here is derived from an EMBL/GenBank/DDBJ whole genome shotgun (WGS) entry which is preliminary data.</text>
</comment>
<accession>A0A9N9H3G1</accession>
<evidence type="ECO:0000313" key="2">
    <source>
        <dbReference type="Proteomes" id="UP000789405"/>
    </source>
</evidence>
<gene>
    <name evidence="1" type="ORF">DERYTH_LOCUS10334</name>
</gene>
<dbReference type="AlphaFoldDB" id="A0A9N9H3G1"/>
<evidence type="ECO:0000313" key="1">
    <source>
        <dbReference type="EMBL" id="CAG8653892.1"/>
    </source>
</evidence>
<proteinExistence type="predicted"/>
<sequence>MGIILEHEHETINLAKGFYNLYSASNLCLEITPIELFIQ</sequence>
<protein>
    <submittedName>
        <fullName evidence="1">24613_t:CDS:1</fullName>
    </submittedName>
</protein>
<dbReference type="EMBL" id="CAJVPY010005971">
    <property type="protein sequence ID" value="CAG8653892.1"/>
    <property type="molecule type" value="Genomic_DNA"/>
</dbReference>
<reference evidence="1" key="1">
    <citation type="submission" date="2021-06" db="EMBL/GenBank/DDBJ databases">
        <authorList>
            <person name="Kallberg Y."/>
            <person name="Tangrot J."/>
            <person name="Rosling A."/>
        </authorList>
    </citation>
    <scope>NUCLEOTIDE SEQUENCE</scope>
    <source>
        <strain evidence="1">MA453B</strain>
    </source>
</reference>
<organism evidence="1 2">
    <name type="scientific">Dentiscutata erythropus</name>
    <dbReference type="NCBI Taxonomy" id="1348616"/>
    <lineage>
        <taxon>Eukaryota</taxon>
        <taxon>Fungi</taxon>
        <taxon>Fungi incertae sedis</taxon>
        <taxon>Mucoromycota</taxon>
        <taxon>Glomeromycotina</taxon>
        <taxon>Glomeromycetes</taxon>
        <taxon>Diversisporales</taxon>
        <taxon>Gigasporaceae</taxon>
        <taxon>Dentiscutata</taxon>
    </lineage>
</organism>